<evidence type="ECO:0000256" key="1">
    <source>
        <dbReference type="ARBA" id="ARBA00005820"/>
    </source>
</evidence>
<evidence type="ECO:0000313" key="9">
    <source>
        <dbReference type="Proteomes" id="UP000031675"/>
    </source>
</evidence>
<proteinExistence type="inferred from homology"/>
<dbReference type="SUPFAM" id="SSF46894">
    <property type="entry name" value="C-terminal effector domain of the bipartite response regulators"/>
    <property type="match status" value="1"/>
</dbReference>
<dbReference type="SMART" id="SM00028">
    <property type="entry name" value="TPR"/>
    <property type="match status" value="3"/>
</dbReference>
<dbReference type="GO" id="GO:0043531">
    <property type="term" value="F:ADP binding"/>
    <property type="evidence" value="ECO:0007669"/>
    <property type="project" value="InterPro"/>
</dbReference>
<dbReference type="GO" id="GO:0006355">
    <property type="term" value="P:regulation of DNA-templated transcription"/>
    <property type="evidence" value="ECO:0007669"/>
    <property type="project" value="InterPro"/>
</dbReference>
<evidence type="ECO:0000256" key="4">
    <source>
        <dbReference type="ARBA" id="ARBA00023163"/>
    </source>
</evidence>
<dbReference type="Pfam" id="PF13424">
    <property type="entry name" value="TPR_12"/>
    <property type="match status" value="2"/>
</dbReference>
<dbReference type="InterPro" id="IPR036388">
    <property type="entry name" value="WH-like_DNA-bd_sf"/>
</dbReference>
<dbReference type="OrthoDB" id="5521887at2"/>
<dbReference type="AlphaFoldDB" id="A0A0C2FG89"/>
<protein>
    <recommendedName>
        <fullName evidence="7">OmpR/PhoB-type domain-containing protein</fullName>
    </recommendedName>
</protein>
<dbReference type="Pfam" id="PF03704">
    <property type="entry name" value="BTAD"/>
    <property type="match status" value="1"/>
</dbReference>
<feature type="compositionally biased region" description="Low complexity" evidence="6">
    <location>
        <begin position="258"/>
        <end position="279"/>
    </location>
</feature>
<dbReference type="PANTHER" id="PTHR35807:SF1">
    <property type="entry name" value="TRANSCRIPTIONAL REGULATOR REDD"/>
    <property type="match status" value="1"/>
</dbReference>
<dbReference type="Pfam" id="PF00486">
    <property type="entry name" value="Trans_reg_C"/>
    <property type="match status" value="1"/>
</dbReference>
<evidence type="ECO:0000256" key="6">
    <source>
        <dbReference type="SAM" id="MobiDB-lite"/>
    </source>
</evidence>
<dbReference type="GO" id="GO:0000160">
    <property type="term" value="P:phosphorelay signal transduction system"/>
    <property type="evidence" value="ECO:0007669"/>
    <property type="project" value="InterPro"/>
</dbReference>
<keyword evidence="4" id="KW-0804">Transcription</keyword>
<evidence type="ECO:0000256" key="2">
    <source>
        <dbReference type="ARBA" id="ARBA00023015"/>
    </source>
</evidence>
<dbReference type="CDD" id="cd15831">
    <property type="entry name" value="BTAD"/>
    <property type="match status" value="1"/>
</dbReference>
<dbReference type="Gene3D" id="1.25.40.10">
    <property type="entry name" value="Tetratricopeptide repeat domain"/>
    <property type="match status" value="2"/>
</dbReference>
<dbReference type="InterPro" id="IPR016032">
    <property type="entry name" value="Sig_transdc_resp-reg_C-effctor"/>
</dbReference>
<dbReference type="STRING" id="183763.LP52_13850"/>
<reference evidence="9" key="1">
    <citation type="journal article" date="2015" name="Chem. Biol.">
        <title>Structure, bioactivity, and resistance mechanism of streptomonomicin, an unusual lasso Peptide from an understudied halophilic actinomycete.</title>
        <authorList>
            <person name="Metelev M."/>
            <person name="Tietz J.I."/>
            <person name="Melby J.O."/>
            <person name="Blair P.M."/>
            <person name="Zhu L."/>
            <person name="Livnat I."/>
            <person name="Severinov K."/>
            <person name="Mitchell D.A."/>
        </authorList>
    </citation>
    <scope>NUCLEOTIDE SEQUENCE [LARGE SCALE GENOMIC DNA]</scope>
    <source>
        <strain evidence="9">YIM 90003</strain>
    </source>
</reference>
<accession>A0A0C2FG89</accession>
<dbReference type="InterPro" id="IPR011990">
    <property type="entry name" value="TPR-like_helical_dom_sf"/>
</dbReference>
<dbReference type="InterPro" id="IPR027417">
    <property type="entry name" value="P-loop_NTPase"/>
</dbReference>
<feature type="region of interest" description="Disordered" evidence="6">
    <location>
        <begin position="241"/>
        <end position="292"/>
    </location>
</feature>
<feature type="domain" description="OmpR/PhoB-type" evidence="7">
    <location>
        <begin position="1"/>
        <end position="94"/>
    </location>
</feature>
<evidence type="ECO:0000256" key="3">
    <source>
        <dbReference type="ARBA" id="ARBA00023125"/>
    </source>
</evidence>
<organism evidence="8 9">
    <name type="scientific">Streptomonospora alba</name>
    <dbReference type="NCBI Taxonomy" id="183763"/>
    <lineage>
        <taxon>Bacteria</taxon>
        <taxon>Bacillati</taxon>
        <taxon>Actinomycetota</taxon>
        <taxon>Actinomycetes</taxon>
        <taxon>Streptosporangiales</taxon>
        <taxon>Nocardiopsidaceae</taxon>
        <taxon>Streptomonospora</taxon>
    </lineage>
</organism>
<dbReference type="InterPro" id="IPR005158">
    <property type="entry name" value="BTAD"/>
</dbReference>
<sequence>MEIRLLGPAVRVLVDGRVADAGTLKERSILAVLALSAGKAVPTATLVERIWGPSPSASVRSSLYSCIARIRSRLESAGSEVGLRKLPHGYALEIAPDAVDWHRVRNLRRQARDLAESGDHRTAVVLLSTALSLWEGEPLAEIPGDWIHGHRASMNQTRLLLVDSWARSCLRIGHYDDVIASVSETAARHPNNERLATLLMEALAGSGRHAEAADVYHRLRSVLAEEGNNPGGPAQAAFQQVLADQSRDAEGSAESSGAPRANAEPAAAASPAPAAPAAPRVHDSLPRDIGDFTARGPELAEILSRASERPGGTTVAVVSGMAGVGKTALAVRAAHLLRDDFDVRLRLDLHGHSPGQAPTEPGEALHTLLRELEVDPERIPPETQARAALWSSRLAGRRVLLVLDDAAPGRVAPLIPGTPGCVVLVTSRWQLTELDGVHHLRLFEPTESEAAGMLAAFAGLGPDGEGDPDVRRVAAVCGRLPIALRVAGARLRRHPAWTPGHVADRIARNGLAEMRSFSHDVASVFEMSMQALGDAARAAFLRVGSHPAAELSLSALAAALDDRTPHAAVAESAAEELLETNLIEETAPGRYRVHGLLHEFARLRAAELLPVEERRAALLRLLDHYWSAGDTADRTVHPERRRARERPSASTPPPPFSGAAEARRWFEEEYQAITAAIAAARDGEFADSSDVRRYAVRLPLAIAGLNDSDGAWEHAEHDLAACLELCREQEDEGTTALAAFELSCLQRRLRRLDDAEENAEAALAQWWSQGDVTGEAWARDQLGLVHCDAARNLDAVAEHEEALRLYRTAGDLRGCALALDHLGICRTRTGDYDAAEAAFEEALGIWRAAAERPMEARTMVNSALLLLERGYHRDAQRMCEQSRALFLDVGDRRAAAQASNNIGEVALYRQEYGDAVDHFSAARDLFRELGDDHNAIQAEVGLGRTLVACGRAVEAQETLRQASSAAGRLRDRALEAELMLALGDASVALKRDSDGRLHYQNARELAGRGVSASWEQGAHDRLGDLSIREGRGAEARTHWGRALTIARALKSPQERSIRLKIDLLGHSESIAL</sequence>
<dbReference type="SUPFAM" id="SSF48452">
    <property type="entry name" value="TPR-like"/>
    <property type="match status" value="3"/>
</dbReference>
<comment type="similarity">
    <text evidence="1">Belongs to the AfsR/DnrI/RedD regulatory family.</text>
</comment>
<dbReference type="PROSITE" id="PS51755">
    <property type="entry name" value="OMPR_PHOB"/>
    <property type="match status" value="1"/>
</dbReference>
<dbReference type="SMART" id="SM01043">
    <property type="entry name" value="BTAD"/>
    <property type="match status" value="1"/>
</dbReference>
<dbReference type="PANTHER" id="PTHR35807">
    <property type="entry name" value="TRANSCRIPTIONAL REGULATOR REDD-RELATED"/>
    <property type="match status" value="1"/>
</dbReference>
<dbReference type="InterPro" id="IPR001867">
    <property type="entry name" value="OmpR/PhoB-type_DNA-bd"/>
</dbReference>
<dbReference type="Gene3D" id="3.40.50.300">
    <property type="entry name" value="P-loop containing nucleotide triphosphate hydrolases"/>
    <property type="match status" value="1"/>
</dbReference>
<dbReference type="InterPro" id="IPR051677">
    <property type="entry name" value="AfsR-DnrI-RedD_regulator"/>
</dbReference>
<keyword evidence="3 5" id="KW-0238">DNA-binding</keyword>
<keyword evidence="2" id="KW-0805">Transcription regulation</keyword>
<evidence type="ECO:0000313" key="8">
    <source>
        <dbReference type="EMBL" id="KIH98259.1"/>
    </source>
</evidence>
<feature type="DNA-binding region" description="OmpR/PhoB-type" evidence="5">
    <location>
        <begin position="1"/>
        <end position="94"/>
    </location>
</feature>
<name>A0A0C2FG89_9ACTN</name>
<comment type="caution">
    <text evidence="8">The sequence shown here is derived from an EMBL/GenBank/DDBJ whole genome shotgun (WGS) entry which is preliminary data.</text>
</comment>
<dbReference type="Gene3D" id="1.10.10.10">
    <property type="entry name" value="Winged helix-like DNA-binding domain superfamily/Winged helix DNA-binding domain"/>
    <property type="match status" value="1"/>
</dbReference>
<gene>
    <name evidence="8" type="ORF">LP52_13850</name>
</gene>
<dbReference type="InterPro" id="IPR019734">
    <property type="entry name" value="TPR_rpt"/>
</dbReference>
<feature type="region of interest" description="Disordered" evidence="6">
    <location>
        <begin position="633"/>
        <end position="659"/>
    </location>
</feature>
<dbReference type="RefSeq" id="WP_040273890.1">
    <property type="nucleotide sequence ID" value="NZ_JROO01000027.1"/>
</dbReference>
<dbReference type="EMBL" id="JROO01000027">
    <property type="protein sequence ID" value="KIH98259.1"/>
    <property type="molecule type" value="Genomic_DNA"/>
</dbReference>
<evidence type="ECO:0000259" key="7">
    <source>
        <dbReference type="PROSITE" id="PS51755"/>
    </source>
</evidence>
<dbReference type="SMART" id="SM00862">
    <property type="entry name" value="Trans_reg_C"/>
    <property type="match status" value="1"/>
</dbReference>
<keyword evidence="9" id="KW-1185">Reference proteome</keyword>
<evidence type="ECO:0000256" key="5">
    <source>
        <dbReference type="PROSITE-ProRule" id="PRU01091"/>
    </source>
</evidence>
<feature type="compositionally biased region" description="Basic and acidic residues" evidence="6">
    <location>
        <begin position="280"/>
        <end position="290"/>
    </location>
</feature>
<dbReference type="PRINTS" id="PR00364">
    <property type="entry name" value="DISEASERSIST"/>
</dbReference>
<dbReference type="Proteomes" id="UP000031675">
    <property type="component" value="Unassembled WGS sequence"/>
</dbReference>
<dbReference type="SUPFAM" id="SSF52540">
    <property type="entry name" value="P-loop containing nucleoside triphosphate hydrolases"/>
    <property type="match status" value="1"/>
</dbReference>
<dbReference type="GO" id="GO:0003677">
    <property type="term" value="F:DNA binding"/>
    <property type="evidence" value="ECO:0007669"/>
    <property type="project" value="UniProtKB-UniRule"/>
</dbReference>